<dbReference type="KEGG" id="lem:LEN_3010"/>
<evidence type="ECO:0000256" key="1">
    <source>
        <dbReference type="SAM" id="MobiDB-lite"/>
    </source>
</evidence>
<protein>
    <submittedName>
        <fullName evidence="2">Uncharacterized protein</fullName>
    </submittedName>
</protein>
<gene>
    <name evidence="2" type="ORF">LEN_3010</name>
</gene>
<reference evidence="2 3" key="1">
    <citation type="journal article" date="2017" name="DNA Res.">
        <title>Complete genome sequence and expression profile of the commercial lytic enzyme producer Lysobacter enzymogenes M497-1.</title>
        <authorList>
            <person name="Takami H."/>
            <person name="Toyoda A."/>
            <person name="Uchiyama I."/>
            <person name="Itoh T."/>
            <person name="Takaki Y."/>
            <person name="Arai W."/>
            <person name="Nishi S."/>
            <person name="Kawai M."/>
            <person name="Shinya K."/>
            <person name="Ikeda H."/>
        </authorList>
    </citation>
    <scope>NUCLEOTIDE SEQUENCE [LARGE SCALE GENOMIC DNA]</scope>
    <source>
        <strain evidence="2 3">M497-1</strain>
    </source>
</reference>
<evidence type="ECO:0000313" key="2">
    <source>
        <dbReference type="EMBL" id="BAV98497.1"/>
    </source>
</evidence>
<sequence length="78" mass="8147">MNARTSDSDRKDSKRDSAKGGDADAGPPHGQGHQPLPGETSPHGVGAQRKHVENADLPPGKGHQPLPGEDPPSKRRGD</sequence>
<feature type="compositionally biased region" description="Low complexity" evidence="1">
    <location>
        <begin position="26"/>
        <end position="38"/>
    </location>
</feature>
<feature type="region of interest" description="Disordered" evidence="1">
    <location>
        <begin position="1"/>
        <end position="78"/>
    </location>
</feature>
<organism evidence="2 3">
    <name type="scientific">Lysobacter enzymogenes</name>
    <dbReference type="NCBI Taxonomy" id="69"/>
    <lineage>
        <taxon>Bacteria</taxon>
        <taxon>Pseudomonadati</taxon>
        <taxon>Pseudomonadota</taxon>
        <taxon>Gammaproteobacteria</taxon>
        <taxon>Lysobacterales</taxon>
        <taxon>Lysobacteraceae</taxon>
        <taxon>Lysobacter</taxon>
    </lineage>
</organism>
<proteinExistence type="predicted"/>
<dbReference type="Proteomes" id="UP000218824">
    <property type="component" value="Chromosome"/>
</dbReference>
<evidence type="ECO:0000313" key="3">
    <source>
        <dbReference type="Proteomes" id="UP000218824"/>
    </source>
</evidence>
<feature type="compositionally biased region" description="Basic and acidic residues" evidence="1">
    <location>
        <begin position="1"/>
        <end position="22"/>
    </location>
</feature>
<dbReference type="RefSeq" id="WP_096378952.1">
    <property type="nucleotide sequence ID" value="NZ_AP014940.1"/>
</dbReference>
<dbReference type="GeneID" id="83064839"/>
<name>A0AAU9AGV8_LYSEN</name>
<accession>A0AAU9AGV8</accession>
<dbReference type="EMBL" id="AP014940">
    <property type="protein sequence ID" value="BAV98497.1"/>
    <property type="molecule type" value="Genomic_DNA"/>
</dbReference>
<dbReference type="AlphaFoldDB" id="A0AAU9AGV8"/>